<dbReference type="Pfam" id="PF13490">
    <property type="entry name" value="zf-HC2"/>
    <property type="match status" value="1"/>
</dbReference>
<proteinExistence type="predicted"/>
<name>A0ABV6QIV7_9ACTN</name>
<organism evidence="5 6">
    <name type="scientific">Kribbella deserti</name>
    <dbReference type="NCBI Taxonomy" id="1926257"/>
    <lineage>
        <taxon>Bacteria</taxon>
        <taxon>Bacillati</taxon>
        <taxon>Actinomycetota</taxon>
        <taxon>Actinomycetes</taxon>
        <taxon>Propionibacteriales</taxon>
        <taxon>Kribbellaceae</taxon>
        <taxon>Kribbella</taxon>
    </lineage>
</organism>
<evidence type="ECO:0000313" key="5">
    <source>
        <dbReference type="EMBL" id="MFC0624566.1"/>
    </source>
</evidence>
<protein>
    <submittedName>
        <fullName evidence="5">Anti-sigma factor family protein</fullName>
    </submittedName>
</protein>
<reference evidence="5 6" key="1">
    <citation type="submission" date="2024-09" db="EMBL/GenBank/DDBJ databases">
        <authorList>
            <person name="Sun Q."/>
            <person name="Mori K."/>
        </authorList>
    </citation>
    <scope>NUCLEOTIDE SEQUENCE [LARGE SCALE GENOMIC DNA]</scope>
    <source>
        <strain evidence="5 6">CGMCC 1.15906</strain>
    </source>
</reference>
<keyword evidence="6" id="KW-1185">Reference proteome</keyword>
<keyword evidence="3" id="KW-1133">Transmembrane helix</keyword>
<dbReference type="Proteomes" id="UP001589890">
    <property type="component" value="Unassembled WGS sequence"/>
</dbReference>
<keyword evidence="1" id="KW-0805">Transcription regulation</keyword>
<sequence>MSDPFREYDAAYLLGALSPGDRRAFEEHLAGCPECAASVATLAGVPGVLAVLPQEWALEPQAPNLMPKLAREAERRERRTKRRALITAAAAVATAVVASVGLLMPRDGQPHEQPGQVVSLAQLVTTKLHAKVRIVDEPWGTTIQTTCMYDRSPSSSTRARGYALFVTDSRGEVTQVATWSASPGSIATPTATTKLPRGEIRVLDIRSTESGRVLLKASL</sequence>
<keyword evidence="2" id="KW-0804">Transcription</keyword>
<evidence type="ECO:0000256" key="3">
    <source>
        <dbReference type="SAM" id="Phobius"/>
    </source>
</evidence>
<keyword evidence="3" id="KW-0812">Transmembrane</keyword>
<dbReference type="InterPro" id="IPR041916">
    <property type="entry name" value="Anti_sigma_zinc_sf"/>
</dbReference>
<comment type="caution">
    <text evidence="5">The sequence shown here is derived from an EMBL/GenBank/DDBJ whole genome shotgun (WGS) entry which is preliminary data.</text>
</comment>
<evidence type="ECO:0000259" key="4">
    <source>
        <dbReference type="Pfam" id="PF13490"/>
    </source>
</evidence>
<gene>
    <name evidence="5" type="ORF">ACFFGN_10875</name>
</gene>
<evidence type="ECO:0000256" key="1">
    <source>
        <dbReference type="ARBA" id="ARBA00023015"/>
    </source>
</evidence>
<feature type="transmembrane region" description="Helical" evidence="3">
    <location>
        <begin position="84"/>
        <end position="104"/>
    </location>
</feature>
<evidence type="ECO:0000313" key="6">
    <source>
        <dbReference type="Proteomes" id="UP001589890"/>
    </source>
</evidence>
<accession>A0ABV6QIV7</accession>
<dbReference type="Gene3D" id="1.10.10.1320">
    <property type="entry name" value="Anti-sigma factor, zinc-finger domain"/>
    <property type="match status" value="1"/>
</dbReference>
<dbReference type="RefSeq" id="WP_380046077.1">
    <property type="nucleotide sequence ID" value="NZ_JBHLTC010000012.1"/>
</dbReference>
<keyword evidence="3" id="KW-0472">Membrane</keyword>
<dbReference type="EMBL" id="JBHLTC010000012">
    <property type="protein sequence ID" value="MFC0624566.1"/>
    <property type="molecule type" value="Genomic_DNA"/>
</dbReference>
<evidence type="ECO:0000256" key="2">
    <source>
        <dbReference type="ARBA" id="ARBA00023163"/>
    </source>
</evidence>
<dbReference type="InterPro" id="IPR027383">
    <property type="entry name" value="Znf_put"/>
</dbReference>
<feature type="domain" description="Putative zinc-finger" evidence="4">
    <location>
        <begin position="11"/>
        <end position="36"/>
    </location>
</feature>